<dbReference type="Gene3D" id="1.10.10.10">
    <property type="entry name" value="Winged helix-like DNA-binding domain superfamily/Winged helix DNA-binding domain"/>
    <property type="match status" value="1"/>
</dbReference>
<proteinExistence type="predicted"/>
<dbReference type="Proteomes" id="UP001139534">
    <property type="component" value="Unassembled WGS sequence"/>
</dbReference>
<dbReference type="SUPFAM" id="SSF88659">
    <property type="entry name" value="Sigma3 and sigma4 domains of RNA polymerase sigma factors"/>
    <property type="match status" value="1"/>
</dbReference>
<dbReference type="GO" id="GO:0003700">
    <property type="term" value="F:DNA-binding transcription factor activity"/>
    <property type="evidence" value="ECO:0007669"/>
    <property type="project" value="InterPro"/>
</dbReference>
<dbReference type="RefSeq" id="WP_248550172.1">
    <property type="nucleotide sequence ID" value="NZ_JALPRK010000001.1"/>
</dbReference>
<dbReference type="InterPro" id="IPR000943">
    <property type="entry name" value="RNA_pol_sigma70"/>
</dbReference>
<dbReference type="InterPro" id="IPR007630">
    <property type="entry name" value="RNA_pol_sigma70_r4"/>
</dbReference>
<protein>
    <recommendedName>
        <fullName evidence="1">RNA polymerase sigma-70 region 4 domain-containing protein</fullName>
    </recommendedName>
</protein>
<dbReference type="GO" id="GO:0006352">
    <property type="term" value="P:DNA-templated transcription initiation"/>
    <property type="evidence" value="ECO:0007669"/>
    <property type="project" value="InterPro"/>
</dbReference>
<dbReference type="PRINTS" id="PR00046">
    <property type="entry name" value="SIGMA70FCT"/>
</dbReference>
<name>A0A9X1XYC2_9BACL</name>
<comment type="caution">
    <text evidence="2">The sequence shown here is derived from an EMBL/GenBank/DDBJ whole genome shotgun (WGS) entry which is preliminary data.</text>
</comment>
<reference evidence="2" key="1">
    <citation type="submission" date="2022-04" db="EMBL/GenBank/DDBJ databases">
        <authorList>
            <person name="Seo M.-J."/>
        </authorList>
    </citation>
    <scope>NUCLEOTIDE SEQUENCE</scope>
    <source>
        <strain evidence="2">MBLB2552</strain>
    </source>
</reference>
<dbReference type="Pfam" id="PF04545">
    <property type="entry name" value="Sigma70_r4"/>
    <property type="match status" value="1"/>
</dbReference>
<keyword evidence="3" id="KW-1185">Reference proteome</keyword>
<dbReference type="InterPro" id="IPR013324">
    <property type="entry name" value="RNA_pol_sigma_r3/r4-like"/>
</dbReference>
<dbReference type="EMBL" id="JALPRK010000001">
    <property type="protein sequence ID" value="MCK8485948.1"/>
    <property type="molecule type" value="Genomic_DNA"/>
</dbReference>
<gene>
    <name evidence="2" type="ORF">M0651_02045</name>
</gene>
<evidence type="ECO:0000259" key="1">
    <source>
        <dbReference type="Pfam" id="PF04545"/>
    </source>
</evidence>
<feature type="domain" description="RNA polymerase sigma-70 region 4" evidence="1">
    <location>
        <begin position="241"/>
        <end position="287"/>
    </location>
</feature>
<dbReference type="InterPro" id="IPR036388">
    <property type="entry name" value="WH-like_DNA-bd_sf"/>
</dbReference>
<evidence type="ECO:0000313" key="2">
    <source>
        <dbReference type="EMBL" id="MCK8485948.1"/>
    </source>
</evidence>
<dbReference type="AlphaFoldDB" id="A0A9X1XYC2"/>
<accession>A0A9X1XYC2</accession>
<organism evidence="2 3">
    <name type="scientific">Paenibacillus mellifer</name>
    <dbReference type="NCBI Taxonomy" id="2937794"/>
    <lineage>
        <taxon>Bacteria</taxon>
        <taxon>Bacillati</taxon>
        <taxon>Bacillota</taxon>
        <taxon>Bacilli</taxon>
        <taxon>Bacillales</taxon>
        <taxon>Paenibacillaceae</taxon>
        <taxon>Paenibacillus</taxon>
    </lineage>
</organism>
<sequence>MGESDVTVQQSGNVIWQEKCIEISSEHCSIALHPERFSKTPKLLSELRNRGVDTVGQLPSTLEALLKLPAVGSVAISKFLVQLEDLLSLGDQPSGGALDRIAERPLVHQTGYIIWQGERLNIGEQAFLLELEPSTFTKTPKLTEKLEQRGIRTVGNLPASFEELQQYKSVGHKMVTKFWEQLKHELVSHRQHYEREQAAHRSEQALMRLTEEERVTKMLRRLEAKWADWTGPEAAEHSTDRAIQMLYYRWRNQTDGKIATLEETGAAFGISRERVRQIIVRKLKRLQADVSDLTHMLQVACGERRYFCYPFHPECNFAHSVIEQVLSLNQLIYIEELTYWTTDSRHQIDLTFKEIIAWLQRRYTGVVVTSSMLTDDCKEYGANHALPEQVVMLIARDTLRQAGTFGYILANSRKYDIVEMVLRAFPEGVEVHKHSTQLLTMANGLSGGQFESVRELLSVLQRDEFRATAYLWSRCTYIHHSYVQVDLVLLREIIEQVNDRFNKRSARSMQDFFAIESLRLQQAGIPNEQVLYGVIRRHCSDLIEHYSFPVIWFK</sequence>
<evidence type="ECO:0000313" key="3">
    <source>
        <dbReference type="Proteomes" id="UP001139534"/>
    </source>
</evidence>